<evidence type="ECO:0000256" key="4">
    <source>
        <dbReference type="ARBA" id="ARBA00023239"/>
    </source>
</evidence>
<dbReference type="Pfam" id="PF12588">
    <property type="entry name" value="PSDC"/>
    <property type="match status" value="1"/>
</dbReference>
<feature type="transmembrane region" description="Helical" evidence="5">
    <location>
        <begin position="12"/>
        <end position="38"/>
    </location>
</feature>
<dbReference type="InterPro" id="IPR002018">
    <property type="entry name" value="CarbesteraseB"/>
</dbReference>
<comment type="caution">
    <text evidence="9">The sequence shown here is derived from an EMBL/GenBank/DDBJ whole genome shotgun (WGS) entry which is preliminary data.</text>
</comment>
<dbReference type="Pfam" id="PF00135">
    <property type="entry name" value="COesterase"/>
    <property type="match status" value="1"/>
</dbReference>
<keyword evidence="5" id="KW-0472">Membrane</keyword>
<dbReference type="GO" id="GO:0008654">
    <property type="term" value="P:phospholipid biosynthetic process"/>
    <property type="evidence" value="ECO:0007669"/>
    <property type="project" value="InterPro"/>
</dbReference>
<evidence type="ECO:0000256" key="1">
    <source>
        <dbReference type="ARBA" id="ARBA00005964"/>
    </source>
</evidence>
<comment type="similarity">
    <text evidence="1">Belongs to the type-B carboxylesterase/lipase family.</text>
</comment>
<dbReference type="GO" id="GO:0004609">
    <property type="term" value="F:phosphatidylserine decarboxylase activity"/>
    <property type="evidence" value="ECO:0007669"/>
    <property type="project" value="InterPro"/>
</dbReference>
<evidence type="ECO:0000259" key="7">
    <source>
        <dbReference type="Pfam" id="PF12588"/>
    </source>
</evidence>
<dbReference type="InterPro" id="IPR022237">
    <property type="entry name" value="PsiD-like"/>
</dbReference>
<feature type="domain" description="Carboxylesterase type B" evidence="6">
    <location>
        <begin position="838"/>
        <end position="1340"/>
    </location>
</feature>
<feature type="transmembrane region" description="Helical" evidence="5">
    <location>
        <begin position="785"/>
        <end position="805"/>
    </location>
</feature>
<keyword evidence="2" id="KW-0210">Decarboxylase</keyword>
<feature type="transmembrane region" description="Helical" evidence="5">
    <location>
        <begin position="85"/>
        <end position="105"/>
    </location>
</feature>
<evidence type="ECO:0000256" key="3">
    <source>
        <dbReference type="ARBA" id="ARBA00022801"/>
    </source>
</evidence>
<dbReference type="InterPro" id="IPR003817">
    <property type="entry name" value="PS_Dcarbxylase"/>
</dbReference>
<evidence type="ECO:0000259" key="8">
    <source>
        <dbReference type="Pfam" id="PF24803"/>
    </source>
</evidence>
<dbReference type="Gene3D" id="3.40.50.1820">
    <property type="entry name" value="alpha/beta hydrolase"/>
    <property type="match status" value="1"/>
</dbReference>
<feature type="transmembrane region" description="Helical" evidence="5">
    <location>
        <begin position="112"/>
        <end position="131"/>
    </location>
</feature>
<feature type="transmembrane region" description="Helical" evidence="5">
    <location>
        <begin position="707"/>
        <end position="729"/>
    </location>
</feature>
<feature type="transmembrane region" description="Helical" evidence="5">
    <location>
        <begin position="173"/>
        <end position="196"/>
    </location>
</feature>
<feature type="transmembrane region" description="Helical" evidence="5">
    <location>
        <begin position="811"/>
        <end position="834"/>
    </location>
</feature>
<gene>
    <name evidence="9" type="ORF">GRF29_1g1615186</name>
</gene>
<dbReference type="FunFam" id="3.40.50.1820:FF:000299">
    <property type="entry name" value="Carboxylic ester hydrolase"/>
    <property type="match status" value="1"/>
</dbReference>
<feature type="domain" description="L-tryptophan decarboxylase PsiD-like" evidence="7">
    <location>
        <begin position="361"/>
        <end position="485"/>
    </location>
</feature>
<dbReference type="Proteomes" id="UP001280581">
    <property type="component" value="Unassembled WGS sequence"/>
</dbReference>
<keyword evidence="3" id="KW-0378">Hydrolase</keyword>
<feature type="transmembrane region" description="Helical" evidence="5">
    <location>
        <begin position="749"/>
        <end position="773"/>
    </location>
</feature>
<dbReference type="GO" id="GO:0016787">
    <property type="term" value="F:hydrolase activity"/>
    <property type="evidence" value="ECO:0007669"/>
    <property type="project" value="UniProtKB-KW"/>
</dbReference>
<sequence length="1349" mass="150325">MGRFFLPRRWRLPNLVLALIILEFPFTVANMALFGIAAPNTYRTTLWRAGGKMGFNSDPDKVAYAAYNYQKMETPLVWSSLNTNYNMYIGVVCMFFYLIKFTLWLLHVFYPILSLILHVALTALWAASLYIQTAPDTVDPEHQSKGAPWYITKNCNIVSDKRTQGYCMQAKSAFAVSVVMLAIYVGFIIMTIWSLVPTEEARLKHETKLAEKKAEKELYASSPYDEETTAEEQWQHMWELQQLPRTPGTAAGNAPWSKTPATPRTQAFNNLQGGNTEYYAQQPRTPTIPMQPQQTYYPPPQQHDTVGYAGVAPPGQQELDDDPASIHILSTGQWLPADHRVHKDWMNSIIEKVNANPKKYHPVIREFKDLIENNTRIYLLVNSMFEQIPSKKPYSKDPSGHKQVRDYEHMLMLFNHILTSAPEWSDSSYGVGLVGTPFNAILDWPMGTPSGFAFFLDPEYLSSPDSAYVLGNDSIGWFSDHGTEDLAATANIGQTNYKFEELFKCDPAAEHHGYKSWDDFFTRHFHEDKRPVASPDDDTIIANACESKPYNLARNIAARDKFWVKGQPYSLLDMLDHDPLHQHFIGGTIYQAFLSALSYHRWHAPISGTVKKAYVKDGTYFSEPLFEGLGDPSTNEIHEGGEANGQGYLTATATRAIIFFEADNQDIGMVCFLGVGMTEVTSPTVSTIPSSSKMSTSRKPSHPIPPFYRIFFTSIDPLIALSGAYLSFFDPETILASSFPRSSIYAKPTPPITVLLTQASGAFIMMAYFMIFMLRYTSDVKIWKVFEFGILITDFTLFLSLRGALETQGSVVQMATLLFVSWLCFIGVTIASPVPTTAPTVKLSYGTFSGAYSPAYNLTYYRRIPFAASTAGRNRFRAPQPPLQIKDGIYNTDQGFDMCPQRTVNGSEDCLYLGVYSRPWVSSAKVSKKDLRPVLLTFYGGGFIQGSASFTIPPSGFPVLNVSEKNDYVVVYSNYRTNVFGFLSGTKVAAHKDTDLNTGLLDQKAALEWIQKNIKKFGGDPKNVTIWGQSAGGGSVVAQTIATGNRGKKLFTKAMSSSPYWPKTYRYDSQENEKLYQSIVGGVGCAGAQDEIACLKSVDVQKLRDVSLNLTTSQQYTTSSFTWGPVIDDSFLTLPLSTAIKRKQLNSDLLLTSYNLHEGENFIPPGLNSATGSGGFNSSAAGFDAWLAGYLPSLSGGDLEKLKQFYPDTGTTEELAYNASYTRAGIVYRDLQLACPAFWLSDTARKGSLIEYTISPAKHASDTIYWNQLNAVQQSDPLTYQAYAGAMASFVQTDDPNTHKITEKSVPGVPELRQDKQFVIRSGEVAVGEVHQLEKRCAFWLSIADRIPI</sequence>
<keyword evidence="5" id="KW-0812">Transmembrane</keyword>
<name>A0AAN6M972_9PLEO</name>
<dbReference type="InterPro" id="IPR050309">
    <property type="entry name" value="Type-B_Carboxylest/Lipase"/>
</dbReference>
<dbReference type="PROSITE" id="PS00122">
    <property type="entry name" value="CARBOXYLESTERASE_B_1"/>
    <property type="match status" value="1"/>
</dbReference>
<evidence type="ECO:0000313" key="9">
    <source>
        <dbReference type="EMBL" id="KAK3217004.1"/>
    </source>
</evidence>
<evidence type="ECO:0000256" key="5">
    <source>
        <dbReference type="SAM" id="Phobius"/>
    </source>
</evidence>
<keyword evidence="4" id="KW-0456">Lyase</keyword>
<organism evidence="9 10">
    <name type="scientific">Pseudopithomyces chartarum</name>
    <dbReference type="NCBI Taxonomy" id="1892770"/>
    <lineage>
        <taxon>Eukaryota</taxon>
        <taxon>Fungi</taxon>
        <taxon>Dikarya</taxon>
        <taxon>Ascomycota</taxon>
        <taxon>Pezizomycotina</taxon>
        <taxon>Dothideomycetes</taxon>
        <taxon>Pleosporomycetidae</taxon>
        <taxon>Pleosporales</taxon>
        <taxon>Massarineae</taxon>
        <taxon>Didymosphaeriaceae</taxon>
        <taxon>Pseudopithomyces</taxon>
    </lineage>
</organism>
<dbReference type="Pfam" id="PF24803">
    <property type="entry name" value="DUF7704"/>
    <property type="match status" value="1"/>
</dbReference>
<reference evidence="9 10" key="1">
    <citation type="submission" date="2021-02" db="EMBL/GenBank/DDBJ databases">
        <title>Genome assembly of Pseudopithomyces chartarum.</title>
        <authorList>
            <person name="Jauregui R."/>
            <person name="Singh J."/>
            <person name="Voisey C."/>
        </authorList>
    </citation>
    <scope>NUCLEOTIDE SEQUENCE [LARGE SCALE GENOMIC DNA]</scope>
    <source>
        <strain evidence="9 10">AGR01</strain>
    </source>
</reference>
<evidence type="ECO:0000313" key="10">
    <source>
        <dbReference type="Proteomes" id="UP001280581"/>
    </source>
</evidence>
<dbReference type="InterPro" id="IPR029058">
    <property type="entry name" value="AB_hydrolase_fold"/>
</dbReference>
<dbReference type="EMBL" id="WVTA01000001">
    <property type="protein sequence ID" value="KAK3217004.1"/>
    <property type="molecule type" value="Genomic_DNA"/>
</dbReference>
<dbReference type="InterPro" id="IPR019826">
    <property type="entry name" value="Carboxylesterase_B_AS"/>
</dbReference>
<protein>
    <submittedName>
        <fullName evidence="9">Uncharacterized protein</fullName>
    </submittedName>
</protein>
<dbReference type="SUPFAM" id="SSF53474">
    <property type="entry name" value="alpha/beta-Hydrolases"/>
    <property type="match status" value="1"/>
</dbReference>
<dbReference type="InterPro" id="IPR056121">
    <property type="entry name" value="DUF7704"/>
</dbReference>
<dbReference type="PANTHER" id="PTHR11559">
    <property type="entry name" value="CARBOXYLESTERASE"/>
    <property type="match status" value="1"/>
</dbReference>
<dbReference type="Pfam" id="PF02666">
    <property type="entry name" value="PS_Dcarbxylase"/>
    <property type="match status" value="1"/>
</dbReference>
<proteinExistence type="inferred from homology"/>
<keyword evidence="5" id="KW-1133">Transmembrane helix</keyword>
<evidence type="ECO:0000259" key="6">
    <source>
        <dbReference type="Pfam" id="PF00135"/>
    </source>
</evidence>
<evidence type="ECO:0000256" key="2">
    <source>
        <dbReference type="ARBA" id="ARBA00022793"/>
    </source>
</evidence>
<keyword evidence="10" id="KW-1185">Reference proteome</keyword>
<feature type="domain" description="DUF7704" evidence="8">
    <location>
        <begin position="704"/>
        <end position="801"/>
    </location>
</feature>
<accession>A0AAN6M972</accession>